<name>A0A6N3ZBV6_ALIFS</name>
<dbReference type="AlphaFoldDB" id="A0A6N3ZBV6"/>
<accession>A0A6N3ZBV6</accession>
<reference evidence="1 2" key="1">
    <citation type="submission" date="2019-11" db="EMBL/GenBank/DDBJ databases">
        <title>Using colonization assays and comparative genomics to discover symbiosis behaviors and factors in Vibrio fischeri.</title>
        <authorList>
            <person name="Bongrand C."/>
            <person name="Moriano-Gutierrez S."/>
            <person name="Arevalo P."/>
            <person name="Mcfall-Ngai M."/>
            <person name="Visick K."/>
            <person name="Polz M.F."/>
            <person name="Ruby E.G."/>
        </authorList>
    </citation>
    <scope>NUCLEOTIDE SEQUENCE [LARGE SCALE GENOMIC DNA]</scope>
    <source>
        <strain evidence="2">emors.3.2</strain>
    </source>
</reference>
<evidence type="ECO:0000313" key="2">
    <source>
        <dbReference type="Proteomes" id="UP000435323"/>
    </source>
</evidence>
<feature type="non-terminal residue" evidence="1">
    <location>
        <position position="1"/>
    </location>
</feature>
<comment type="caution">
    <text evidence="1">The sequence shown here is derived from an EMBL/GenBank/DDBJ whole genome shotgun (WGS) entry which is preliminary data.</text>
</comment>
<proteinExistence type="predicted"/>
<organism evidence="1 2">
    <name type="scientific">Aliivibrio fischeri</name>
    <name type="common">Vibrio fischeri</name>
    <dbReference type="NCBI Taxonomy" id="668"/>
    <lineage>
        <taxon>Bacteria</taxon>
        <taxon>Pseudomonadati</taxon>
        <taxon>Pseudomonadota</taxon>
        <taxon>Gammaproteobacteria</taxon>
        <taxon>Vibrionales</taxon>
        <taxon>Vibrionaceae</taxon>
        <taxon>Aliivibrio</taxon>
    </lineage>
</organism>
<gene>
    <name evidence="1" type="ORF">GNP77_19755</name>
</gene>
<sequence length="53" mass="5963">PNGGTRGDPIKFDYVYCKNEVIPACEMFMDAVNRDPEVPKHLHLTFNLNNVAA</sequence>
<dbReference type="Proteomes" id="UP000435323">
    <property type="component" value="Unassembled WGS sequence"/>
</dbReference>
<protein>
    <submittedName>
        <fullName evidence="1">Phage portal protein</fullName>
    </submittedName>
</protein>
<evidence type="ECO:0000313" key="1">
    <source>
        <dbReference type="EMBL" id="MUK47573.1"/>
    </source>
</evidence>
<dbReference type="EMBL" id="WOBO01000059">
    <property type="protein sequence ID" value="MUK47573.1"/>
    <property type="molecule type" value="Genomic_DNA"/>
</dbReference>